<dbReference type="Gene3D" id="3.60.10.10">
    <property type="entry name" value="Endonuclease/exonuclease/phosphatase"/>
    <property type="match status" value="1"/>
</dbReference>
<dbReference type="Proteomes" id="UP001293593">
    <property type="component" value="Unassembled WGS sequence"/>
</dbReference>
<name>A0AAE1JLK1_9FABA</name>
<dbReference type="InterPro" id="IPR036691">
    <property type="entry name" value="Endo/exonu/phosph_ase_sf"/>
</dbReference>
<dbReference type="SUPFAM" id="SSF56219">
    <property type="entry name" value="DNase I-like"/>
    <property type="match status" value="1"/>
</dbReference>
<organism evidence="1 2">
    <name type="scientific">Acacia crassicarpa</name>
    <name type="common">northern wattle</name>
    <dbReference type="NCBI Taxonomy" id="499986"/>
    <lineage>
        <taxon>Eukaryota</taxon>
        <taxon>Viridiplantae</taxon>
        <taxon>Streptophyta</taxon>
        <taxon>Embryophyta</taxon>
        <taxon>Tracheophyta</taxon>
        <taxon>Spermatophyta</taxon>
        <taxon>Magnoliopsida</taxon>
        <taxon>eudicotyledons</taxon>
        <taxon>Gunneridae</taxon>
        <taxon>Pentapetalae</taxon>
        <taxon>rosids</taxon>
        <taxon>fabids</taxon>
        <taxon>Fabales</taxon>
        <taxon>Fabaceae</taxon>
        <taxon>Caesalpinioideae</taxon>
        <taxon>mimosoid clade</taxon>
        <taxon>Acacieae</taxon>
        <taxon>Acacia</taxon>
    </lineage>
</organism>
<sequence>METKINSKKIKKIKSRCGFNQELYVEPRGLSGGLSLWWLDSIGLTILYKSKNIIHALVESGGLNAPEIISFVYGPPKEGERRIVWDTLRKLAVNVKETWLAVGDFNDLLSQTEKEGSNPQSIRKILNFQSLLSDCNLMDLDFKGSKFTWCNKRLEGIVRERIDRALGNVKFRDTFE</sequence>
<comment type="caution">
    <text evidence="1">The sequence shown here is derived from an EMBL/GenBank/DDBJ whole genome shotgun (WGS) entry which is preliminary data.</text>
</comment>
<gene>
    <name evidence="1" type="ORF">QN277_023554</name>
</gene>
<dbReference type="PANTHER" id="PTHR33710">
    <property type="entry name" value="BNAC02G09200D PROTEIN"/>
    <property type="match status" value="1"/>
</dbReference>
<reference evidence="1" key="1">
    <citation type="submission" date="2023-10" db="EMBL/GenBank/DDBJ databases">
        <title>Chromosome-level genome of the transformable northern wattle, Acacia crassicarpa.</title>
        <authorList>
            <person name="Massaro I."/>
            <person name="Sinha N.R."/>
            <person name="Poethig S."/>
            <person name="Leichty A.R."/>
        </authorList>
    </citation>
    <scope>NUCLEOTIDE SEQUENCE</scope>
    <source>
        <strain evidence="1">Acra3RX</strain>
        <tissue evidence="1">Leaf</tissue>
    </source>
</reference>
<dbReference type="EMBL" id="JAWXYG010000006">
    <property type="protein sequence ID" value="KAK4270527.1"/>
    <property type="molecule type" value="Genomic_DNA"/>
</dbReference>
<accession>A0AAE1JLK1</accession>
<dbReference type="PANTHER" id="PTHR33710:SF77">
    <property type="entry name" value="DNASE I-LIKE SUPERFAMILY PROTEIN"/>
    <property type="match status" value="1"/>
</dbReference>
<proteinExistence type="predicted"/>
<keyword evidence="2" id="KW-1185">Reference proteome</keyword>
<evidence type="ECO:0008006" key="3">
    <source>
        <dbReference type="Google" id="ProtNLM"/>
    </source>
</evidence>
<protein>
    <recommendedName>
        <fullName evidence="3">Endonuclease/exonuclease/phosphatase domain-containing protein</fullName>
    </recommendedName>
</protein>
<evidence type="ECO:0000313" key="2">
    <source>
        <dbReference type="Proteomes" id="UP001293593"/>
    </source>
</evidence>
<evidence type="ECO:0000313" key="1">
    <source>
        <dbReference type="EMBL" id="KAK4270527.1"/>
    </source>
</evidence>
<dbReference type="AlphaFoldDB" id="A0AAE1JLK1"/>